<evidence type="ECO:0008006" key="4">
    <source>
        <dbReference type="Google" id="ProtNLM"/>
    </source>
</evidence>
<evidence type="ECO:0000313" key="3">
    <source>
        <dbReference type="Proteomes" id="UP000559010"/>
    </source>
</evidence>
<dbReference type="PROSITE" id="PS51257">
    <property type="entry name" value="PROKAR_LIPOPROTEIN"/>
    <property type="match status" value="1"/>
</dbReference>
<organism evidence="2 3">
    <name type="scientific">Marinigracilibium pacificum</name>
    <dbReference type="NCBI Taxonomy" id="2729599"/>
    <lineage>
        <taxon>Bacteria</taxon>
        <taxon>Pseudomonadati</taxon>
        <taxon>Bacteroidota</taxon>
        <taxon>Cytophagia</taxon>
        <taxon>Cytophagales</taxon>
        <taxon>Flammeovirgaceae</taxon>
        <taxon>Marinigracilibium</taxon>
    </lineage>
</organism>
<accession>A0A848J1R0</accession>
<keyword evidence="1" id="KW-0732">Signal</keyword>
<reference evidence="2 3" key="1">
    <citation type="submission" date="2020-04" db="EMBL/GenBank/DDBJ databases">
        <title>Flammeovirgaceae bacterium KN852 isolated from deep sea.</title>
        <authorList>
            <person name="Zhang D.-C."/>
        </authorList>
    </citation>
    <scope>NUCLEOTIDE SEQUENCE [LARGE SCALE GENOMIC DNA]</scope>
    <source>
        <strain evidence="2 3">KN852</strain>
    </source>
</reference>
<evidence type="ECO:0000313" key="2">
    <source>
        <dbReference type="EMBL" id="NMM48249.1"/>
    </source>
</evidence>
<proteinExistence type="predicted"/>
<dbReference type="RefSeq" id="WP_169679769.1">
    <property type="nucleotide sequence ID" value="NZ_JABBNU010000004.1"/>
</dbReference>
<name>A0A848J1R0_9BACT</name>
<keyword evidence="3" id="KW-1185">Reference proteome</keyword>
<feature type="signal peptide" evidence="1">
    <location>
        <begin position="1"/>
        <end position="23"/>
    </location>
</feature>
<sequence>MNKIFNFLLLASLFISIISCSGADVEEPSVITDNEGVVVELDWETNSDNPIKDADLDLFIGRSVNYENSDFASTEVFYFEEIILDDVISDNTYNVFVKNYSGNTRVDYTIRVYGLNDSQREFTYNGYFLANDNINVHELIKIQKSGSTYTIIN</sequence>
<dbReference type="Proteomes" id="UP000559010">
    <property type="component" value="Unassembled WGS sequence"/>
</dbReference>
<evidence type="ECO:0000256" key="1">
    <source>
        <dbReference type="SAM" id="SignalP"/>
    </source>
</evidence>
<gene>
    <name evidence="2" type="ORF">HH304_07550</name>
</gene>
<protein>
    <recommendedName>
        <fullName evidence="4">Fibronectin type-III domain-containing protein</fullName>
    </recommendedName>
</protein>
<comment type="caution">
    <text evidence="2">The sequence shown here is derived from an EMBL/GenBank/DDBJ whole genome shotgun (WGS) entry which is preliminary data.</text>
</comment>
<dbReference type="AlphaFoldDB" id="A0A848J1R0"/>
<dbReference type="EMBL" id="JABBNU010000004">
    <property type="protein sequence ID" value="NMM48249.1"/>
    <property type="molecule type" value="Genomic_DNA"/>
</dbReference>
<feature type="chain" id="PRO_5032646546" description="Fibronectin type-III domain-containing protein" evidence="1">
    <location>
        <begin position="24"/>
        <end position="153"/>
    </location>
</feature>